<organism evidence="2 3">
    <name type="scientific">Phaeobacter porticola</name>
    <dbReference type="NCBI Taxonomy" id="1844006"/>
    <lineage>
        <taxon>Bacteria</taxon>
        <taxon>Pseudomonadati</taxon>
        <taxon>Pseudomonadota</taxon>
        <taxon>Alphaproteobacteria</taxon>
        <taxon>Rhodobacterales</taxon>
        <taxon>Roseobacteraceae</taxon>
        <taxon>Phaeobacter</taxon>
    </lineage>
</organism>
<dbReference type="RefSeq" id="WP_072505768.1">
    <property type="nucleotide sequence ID" value="NZ_CP016364.1"/>
</dbReference>
<feature type="transmembrane region" description="Helical" evidence="1">
    <location>
        <begin position="12"/>
        <end position="34"/>
    </location>
</feature>
<keyword evidence="1" id="KW-1133">Transmembrane helix</keyword>
<name>A0A1L3I8N6_9RHOB</name>
<dbReference type="EMBL" id="CP016364">
    <property type="protein sequence ID" value="APG48431.1"/>
    <property type="molecule type" value="Genomic_DNA"/>
</dbReference>
<dbReference type="STRING" id="1844006.PhaeoP97_03056"/>
<proteinExistence type="predicted"/>
<evidence type="ECO:0008006" key="4">
    <source>
        <dbReference type="Google" id="ProtNLM"/>
    </source>
</evidence>
<evidence type="ECO:0000256" key="1">
    <source>
        <dbReference type="SAM" id="Phobius"/>
    </source>
</evidence>
<evidence type="ECO:0000313" key="3">
    <source>
        <dbReference type="Proteomes" id="UP000183859"/>
    </source>
</evidence>
<sequence>MAETSFPPDRLAYWRSHAWLAVLAMVGAMAILWLMGNPHVWTGAIGGLAAIGMRGGYLASYEMTRVWSLTAAAIVGPDQQQIPLKNISEVNQLGSSVQIVTHDGHKHLIKYQPTPARTRQTIETALSTLPERSSV</sequence>
<feature type="transmembrane region" description="Helical" evidence="1">
    <location>
        <begin position="40"/>
        <end position="59"/>
    </location>
</feature>
<keyword evidence="1" id="KW-0472">Membrane</keyword>
<gene>
    <name evidence="2" type="ORF">PhaeoP97_03056</name>
</gene>
<dbReference type="Proteomes" id="UP000183859">
    <property type="component" value="Chromosome"/>
</dbReference>
<dbReference type="AlphaFoldDB" id="A0A1L3I8N6"/>
<keyword evidence="1" id="KW-0812">Transmembrane</keyword>
<reference evidence="3" key="1">
    <citation type="submission" date="2016-07" db="EMBL/GenBank/DDBJ databases">
        <title>Phaeobacter portensis sp. nov., a tropodithietic acid producing bacterium isolated from a German harbor.</title>
        <authorList>
            <person name="Freese H.M."/>
            <person name="Bunk B."/>
            <person name="Breider S."/>
            <person name="Brinkhoff T."/>
        </authorList>
    </citation>
    <scope>NUCLEOTIDE SEQUENCE [LARGE SCALE GENOMIC DNA]</scope>
    <source>
        <strain evidence="3">P97</strain>
    </source>
</reference>
<protein>
    <recommendedName>
        <fullName evidence="4">PH domain-containing protein</fullName>
    </recommendedName>
</protein>
<keyword evidence="3" id="KW-1185">Reference proteome</keyword>
<dbReference type="OrthoDB" id="7861868at2"/>
<evidence type="ECO:0000313" key="2">
    <source>
        <dbReference type="EMBL" id="APG48431.1"/>
    </source>
</evidence>
<dbReference type="KEGG" id="php:PhaeoP97_03056"/>
<accession>A0A1L3I8N6</accession>